<evidence type="ECO:0000313" key="2">
    <source>
        <dbReference type="EMBL" id="THH30894.1"/>
    </source>
</evidence>
<evidence type="ECO:0000313" key="3">
    <source>
        <dbReference type="Proteomes" id="UP000308730"/>
    </source>
</evidence>
<keyword evidence="1" id="KW-0472">Membrane</keyword>
<organism evidence="2 3">
    <name type="scientific">Antrodiella citrinella</name>
    <dbReference type="NCBI Taxonomy" id="2447956"/>
    <lineage>
        <taxon>Eukaryota</taxon>
        <taxon>Fungi</taxon>
        <taxon>Dikarya</taxon>
        <taxon>Basidiomycota</taxon>
        <taxon>Agaricomycotina</taxon>
        <taxon>Agaricomycetes</taxon>
        <taxon>Polyporales</taxon>
        <taxon>Steccherinaceae</taxon>
        <taxon>Antrodiella</taxon>
    </lineage>
</organism>
<reference evidence="2 3" key="1">
    <citation type="submission" date="2019-02" db="EMBL/GenBank/DDBJ databases">
        <title>Genome sequencing of the rare red list fungi Antrodiella citrinella (Flaviporus citrinellus).</title>
        <authorList>
            <person name="Buettner E."/>
            <person name="Kellner H."/>
        </authorList>
    </citation>
    <scope>NUCLEOTIDE SEQUENCE [LARGE SCALE GENOMIC DNA]</scope>
    <source>
        <strain evidence="2 3">DSM 108506</strain>
    </source>
</reference>
<feature type="transmembrane region" description="Helical" evidence="1">
    <location>
        <begin position="46"/>
        <end position="67"/>
    </location>
</feature>
<sequence length="136" mass="15013">MVDVAPNYELNTPNAGSIVSTSSFPDYPPPSGSVLRPSNNVDQANVIVALTILAVVGMICVTASVMLTRRSTIVTRWGEFATMTYYPDLFPANAVPRDRRRRVRVPRIWDVIVAPGGSGSVEESKRYEQWEDIKVS</sequence>
<keyword evidence="3" id="KW-1185">Reference proteome</keyword>
<accession>A0A4S4MWX8</accession>
<dbReference type="AlphaFoldDB" id="A0A4S4MWX8"/>
<evidence type="ECO:0000256" key="1">
    <source>
        <dbReference type="SAM" id="Phobius"/>
    </source>
</evidence>
<dbReference type="Proteomes" id="UP000308730">
    <property type="component" value="Unassembled WGS sequence"/>
</dbReference>
<dbReference type="EMBL" id="SGPM01000064">
    <property type="protein sequence ID" value="THH30894.1"/>
    <property type="molecule type" value="Genomic_DNA"/>
</dbReference>
<proteinExistence type="predicted"/>
<comment type="caution">
    <text evidence="2">The sequence shown here is derived from an EMBL/GenBank/DDBJ whole genome shotgun (WGS) entry which is preliminary data.</text>
</comment>
<keyword evidence="1" id="KW-0812">Transmembrane</keyword>
<keyword evidence="1" id="KW-1133">Transmembrane helix</keyword>
<protein>
    <submittedName>
        <fullName evidence="2">Uncharacterized protein</fullName>
    </submittedName>
</protein>
<gene>
    <name evidence="2" type="ORF">EUX98_g3298</name>
</gene>
<name>A0A4S4MWX8_9APHY</name>